<reference evidence="2 3" key="1">
    <citation type="submission" date="2023-07" db="EMBL/GenBank/DDBJ databases">
        <title>Genomic Encyclopedia of Type Strains, Phase IV (KMG-IV): sequencing the most valuable type-strain genomes for metagenomic binning, comparative biology and taxonomic classification.</title>
        <authorList>
            <person name="Goeker M."/>
        </authorList>
    </citation>
    <scope>NUCLEOTIDE SEQUENCE [LARGE SCALE GENOMIC DNA]</scope>
    <source>
        <strain evidence="2 3">DSM 1111</strain>
    </source>
</reference>
<sequence>MTAKYLVTGASGQLGQRVLHHLLATSGVAAGDVIAASRKPEQLADLAEKGVLVRRVDFDDAASMEAAFAEAEKVLIISTDSLDRPGHRLVQHRAAIASAEKAGVKHLLYTSMPEPANSPLLFAPDHEGTEAAIAASSIPAWTILRNNWYFENVMMSAGPALASGHWYSAAGNGKVAHIARDDIGRAIAAALVAATDAKVTYTLTGASSYTHAEMGALVSKASGKDIAVIDVPVEGLVQGMVGAGLPEPVARVFASIDTMVGSGGLSRITGDFKALTGVEPQSFETWVESQAGAFKSMIP</sequence>
<evidence type="ECO:0000313" key="2">
    <source>
        <dbReference type="EMBL" id="MDQ0420811.1"/>
    </source>
</evidence>
<dbReference type="PANTHER" id="PTHR47129">
    <property type="entry name" value="QUINONE OXIDOREDUCTASE 2"/>
    <property type="match status" value="1"/>
</dbReference>
<keyword evidence="3" id="KW-1185">Reference proteome</keyword>
<dbReference type="Gene3D" id="3.90.25.10">
    <property type="entry name" value="UDP-galactose 4-epimerase, domain 1"/>
    <property type="match status" value="1"/>
</dbReference>
<evidence type="ECO:0000259" key="1">
    <source>
        <dbReference type="Pfam" id="PF05368"/>
    </source>
</evidence>
<dbReference type="EMBL" id="JAUSUW010000004">
    <property type="protein sequence ID" value="MDQ0420811.1"/>
    <property type="molecule type" value="Genomic_DNA"/>
</dbReference>
<dbReference type="CDD" id="cd05269">
    <property type="entry name" value="TMR_SDR_a"/>
    <property type="match status" value="1"/>
</dbReference>
<name>A0ABU0G639_9HYPH</name>
<dbReference type="SUPFAM" id="SSF51735">
    <property type="entry name" value="NAD(P)-binding Rossmann-fold domains"/>
    <property type="match status" value="1"/>
</dbReference>
<organism evidence="2 3">
    <name type="scientific">Peteryoungia aggregata LMG 23059</name>
    <dbReference type="NCBI Taxonomy" id="1368425"/>
    <lineage>
        <taxon>Bacteria</taxon>
        <taxon>Pseudomonadati</taxon>
        <taxon>Pseudomonadota</taxon>
        <taxon>Alphaproteobacteria</taxon>
        <taxon>Hyphomicrobiales</taxon>
        <taxon>Rhizobiaceae</taxon>
        <taxon>Peteryoungia</taxon>
    </lineage>
</organism>
<keyword evidence="2" id="KW-0560">Oxidoreductase</keyword>
<gene>
    <name evidence="2" type="ORF">J2045_001835</name>
</gene>
<comment type="caution">
    <text evidence="2">The sequence shown here is derived from an EMBL/GenBank/DDBJ whole genome shotgun (WGS) entry which is preliminary data.</text>
</comment>
<protein>
    <submittedName>
        <fullName evidence="2">NAD(P)H dehydrogenase (Quinone)</fullName>
        <ecNumber evidence="2">1.6.5.2</ecNumber>
    </submittedName>
</protein>
<dbReference type="InterPro" id="IPR008030">
    <property type="entry name" value="NmrA-like"/>
</dbReference>
<dbReference type="EC" id="1.6.5.2" evidence="2"/>
<dbReference type="InterPro" id="IPR052718">
    <property type="entry name" value="NmrA-type_oxidoreductase"/>
</dbReference>
<evidence type="ECO:0000313" key="3">
    <source>
        <dbReference type="Proteomes" id="UP001238496"/>
    </source>
</evidence>
<proteinExistence type="predicted"/>
<dbReference type="GO" id="GO:0003955">
    <property type="term" value="F:NAD(P)H dehydrogenase (quinone) activity"/>
    <property type="evidence" value="ECO:0007669"/>
    <property type="project" value="UniProtKB-EC"/>
</dbReference>
<dbReference type="Proteomes" id="UP001238496">
    <property type="component" value="Unassembled WGS sequence"/>
</dbReference>
<feature type="domain" description="NmrA-like" evidence="1">
    <location>
        <begin position="3"/>
        <end position="262"/>
    </location>
</feature>
<dbReference type="Pfam" id="PF05368">
    <property type="entry name" value="NmrA"/>
    <property type="match status" value="1"/>
</dbReference>
<dbReference type="RefSeq" id="WP_307371880.1">
    <property type="nucleotide sequence ID" value="NZ_JAUSUW010000004.1"/>
</dbReference>
<dbReference type="Gene3D" id="3.40.50.720">
    <property type="entry name" value="NAD(P)-binding Rossmann-like Domain"/>
    <property type="match status" value="1"/>
</dbReference>
<accession>A0ABU0G639</accession>
<dbReference type="InterPro" id="IPR036291">
    <property type="entry name" value="NAD(P)-bd_dom_sf"/>
</dbReference>
<dbReference type="PANTHER" id="PTHR47129:SF1">
    <property type="entry name" value="NMRA-LIKE DOMAIN-CONTAINING PROTEIN"/>
    <property type="match status" value="1"/>
</dbReference>